<keyword evidence="11" id="KW-0227">DNA damage</keyword>
<feature type="binding site" evidence="25">
    <location>
        <position position="306"/>
    </location>
    <ligand>
        <name>Mg(2+)</name>
        <dbReference type="ChEBI" id="CHEBI:18420"/>
        <label>1</label>
    </ligand>
</feature>
<evidence type="ECO:0000256" key="4">
    <source>
        <dbReference type="ARBA" id="ARBA00004496"/>
    </source>
</evidence>
<evidence type="ECO:0000256" key="5">
    <source>
        <dbReference type="ARBA" id="ARBA00010702"/>
    </source>
</evidence>
<evidence type="ECO:0000256" key="17">
    <source>
        <dbReference type="ARBA" id="ARBA00041057"/>
    </source>
</evidence>
<evidence type="ECO:0000256" key="9">
    <source>
        <dbReference type="ARBA" id="ARBA00022490"/>
    </source>
</evidence>
<evidence type="ECO:0000256" key="16">
    <source>
        <dbReference type="ARBA" id="ARBA00023242"/>
    </source>
</evidence>
<keyword evidence="9" id="KW-0963">Cytoplasm</keyword>
<keyword evidence="13 25" id="KW-0460">Magnesium</keyword>
<evidence type="ECO:0000256" key="18">
    <source>
        <dbReference type="ARBA" id="ARBA00042398"/>
    </source>
</evidence>
<evidence type="ECO:0000256" key="8">
    <source>
        <dbReference type="ARBA" id="ARBA00022454"/>
    </source>
</evidence>
<dbReference type="GO" id="GO:0005634">
    <property type="term" value="C:nucleus"/>
    <property type="evidence" value="ECO:0007669"/>
    <property type="project" value="UniProtKB-SubCell"/>
</dbReference>
<evidence type="ECO:0000256" key="19">
    <source>
        <dbReference type="ARBA" id="ARBA00042471"/>
    </source>
</evidence>
<evidence type="ECO:0000256" key="1">
    <source>
        <dbReference type="ARBA" id="ARBA00004123"/>
    </source>
</evidence>
<dbReference type="GO" id="GO:0046872">
    <property type="term" value="F:metal ion binding"/>
    <property type="evidence" value="ECO:0007669"/>
    <property type="project" value="UniProtKB-KW"/>
</dbReference>
<comment type="subcellular location">
    <subcellularLocation>
        <location evidence="2">Chromosome</location>
    </subcellularLocation>
    <subcellularLocation>
        <location evidence="4">Cytoplasm</location>
    </subcellularLocation>
    <subcellularLocation>
        <location evidence="3">Mitochondrion matrix</location>
    </subcellularLocation>
    <subcellularLocation>
        <location evidence="1">Nucleus</location>
    </subcellularLocation>
</comment>
<evidence type="ECO:0000256" key="14">
    <source>
        <dbReference type="ARBA" id="ARBA00023128"/>
    </source>
</evidence>
<proteinExistence type="inferred from homology"/>
<dbReference type="FunFam" id="1.10.4080.10:FF:000001">
    <property type="entry name" value="ADP-ribose glycohydrolase ARH3"/>
    <property type="match status" value="1"/>
</dbReference>
<keyword evidence="12" id="KW-0378">Hydrolase</keyword>
<evidence type="ECO:0000256" key="23">
    <source>
        <dbReference type="ARBA" id="ARBA00043193"/>
    </source>
</evidence>
<evidence type="ECO:0000256" key="13">
    <source>
        <dbReference type="ARBA" id="ARBA00022842"/>
    </source>
</evidence>
<evidence type="ECO:0000313" key="26">
    <source>
        <dbReference type="EMBL" id="KAK8387043.1"/>
    </source>
</evidence>
<evidence type="ECO:0000256" key="2">
    <source>
        <dbReference type="ARBA" id="ARBA00004286"/>
    </source>
</evidence>
<accession>A0AAW0TH42</accession>
<dbReference type="Gene3D" id="1.10.4080.10">
    <property type="entry name" value="ADP-ribosylation/Crystallin J1"/>
    <property type="match status" value="1"/>
</dbReference>
<dbReference type="InterPro" id="IPR005502">
    <property type="entry name" value="Ribosyl_crysJ1"/>
</dbReference>
<comment type="subunit">
    <text evidence="6">Monomer.</text>
</comment>
<dbReference type="SUPFAM" id="SSF101478">
    <property type="entry name" value="ADP-ribosylglycohydrolase"/>
    <property type="match status" value="1"/>
</dbReference>
<dbReference type="GO" id="GO:0004649">
    <property type="term" value="F:poly(ADP-ribose) glycohydrolase activity"/>
    <property type="evidence" value="ECO:0007669"/>
    <property type="project" value="UniProtKB-EC"/>
</dbReference>
<feature type="binding site" evidence="25">
    <location>
        <position position="64"/>
    </location>
    <ligand>
        <name>Mg(2+)</name>
        <dbReference type="ChEBI" id="CHEBI:18420"/>
        <label>1</label>
    </ligand>
</feature>
<dbReference type="AlphaFoldDB" id="A0AAW0TH42"/>
<evidence type="ECO:0000256" key="11">
    <source>
        <dbReference type="ARBA" id="ARBA00022763"/>
    </source>
</evidence>
<evidence type="ECO:0000256" key="6">
    <source>
        <dbReference type="ARBA" id="ARBA00011245"/>
    </source>
</evidence>
<dbReference type="GO" id="GO:0006281">
    <property type="term" value="P:DNA repair"/>
    <property type="evidence" value="ECO:0007669"/>
    <property type="project" value="UniProtKB-KW"/>
</dbReference>
<comment type="caution">
    <text evidence="26">The sequence shown here is derived from an EMBL/GenBank/DDBJ whole genome shotgun (WGS) entry which is preliminary data.</text>
</comment>
<dbReference type="EC" id="3.2.1.143" evidence="7"/>
<evidence type="ECO:0000256" key="3">
    <source>
        <dbReference type="ARBA" id="ARBA00004305"/>
    </source>
</evidence>
<feature type="binding site" evidence="25">
    <location>
        <position position="63"/>
    </location>
    <ligand>
        <name>Mg(2+)</name>
        <dbReference type="ChEBI" id="CHEBI:18420"/>
        <label>1</label>
    </ligand>
</feature>
<reference evidence="26 27" key="1">
    <citation type="submission" date="2023-03" db="EMBL/GenBank/DDBJ databases">
        <title>High-quality genome of Scylla paramamosain provides insights in environmental adaptation.</title>
        <authorList>
            <person name="Zhang L."/>
        </authorList>
    </citation>
    <scope>NUCLEOTIDE SEQUENCE [LARGE SCALE GENOMIC DNA]</scope>
    <source>
        <strain evidence="26">LZ_2023a</strain>
        <tissue evidence="26">Muscle</tissue>
    </source>
</reference>
<comment type="cofactor">
    <cofactor evidence="25">
        <name>Mg(2+)</name>
        <dbReference type="ChEBI" id="CHEBI:18420"/>
    </cofactor>
    <text evidence="25">Binds 2 magnesium ions per subunit.</text>
</comment>
<keyword evidence="27" id="KW-1185">Reference proteome</keyword>
<evidence type="ECO:0000256" key="21">
    <source>
        <dbReference type="ARBA" id="ARBA00042850"/>
    </source>
</evidence>
<evidence type="ECO:0000313" key="27">
    <source>
        <dbReference type="Proteomes" id="UP001487740"/>
    </source>
</evidence>
<dbReference type="GO" id="GO:0005759">
    <property type="term" value="C:mitochondrial matrix"/>
    <property type="evidence" value="ECO:0007669"/>
    <property type="project" value="UniProtKB-SubCell"/>
</dbReference>
<dbReference type="GO" id="GO:0140290">
    <property type="term" value="P:peptidyl-serine ADP-deribosylation"/>
    <property type="evidence" value="ECO:0007669"/>
    <property type="project" value="UniProtKB-ARBA"/>
</dbReference>
<evidence type="ECO:0000256" key="15">
    <source>
        <dbReference type="ARBA" id="ARBA00023204"/>
    </source>
</evidence>
<feature type="binding site" evidence="25">
    <location>
        <position position="303"/>
    </location>
    <ligand>
        <name>Mg(2+)</name>
        <dbReference type="ChEBI" id="CHEBI:18420"/>
        <label>1</label>
    </ligand>
</feature>
<evidence type="ECO:0000256" key="25">
    <source>
        <dbReference type="PIRSR" id="PIRSR605502-1"/>
    </source>
</evidence>
<keyword evidence="8" id="KW-0158">Chromosome</keyword>
<keyword evidence="15" id="KW-0234">DNA repair</keyword>
<evidence type="ECO:0000256" key="24">
    <source>
        <dbReference type="ARBA" id="ARBA00049015"/>
    </source>
</evidence>
<evidence type="ECO:0000256" key="20">
    <source>
        <dbReference type="ARBA" id="ARBA00042722"/>
    </source>
</evidence>
<feature type="binding site" evidence="25">
    <location>
        <position position="62"/>
    </location>
    <ligand>
        <name>Mg(2+)</name>
        <dbReference type="ChEBI" id="CHEBI:18420"/>
        <label>1</label>
    </ligand>
</feature>
<evidence type="ECO:0000256" key="7">
    <source>
        <dbReference type="ARBA" id="ARBA00012255"/>
    </source>
</evidence>
<dbReference type="PANTHER" id="PTHR16222:SF24">
    <property type="entry name" value="ADP-RIBOSYLHYDROLASE ARH3"/>
    <property type="match status" value="1"/>
</dbReference>
<keyword evidence="16" id="KW-0539">Nucleus</keyword>
<gene>
    <name evidence="26" type="ORF">O3P69_018008</name>
</gene>
<dbReference type="Pfam" id="PF03747">
    <property type="entry name" value="ADP_ribosyl_GH"/>
    <property type="match status" value="1"/>
</dbReference>
<evidence type="ECO:0000256" key="10">
    <source>
        <dbReference type="ARBA" id="ARBA00022723"/>
    </source>
</evidence>
<dbReference type="EMBL" id="JARAKH010000030">
    <property type="protein sequence ID" value="KAK8387043.1"/>
    <property type="molecule type" value="Genomic_DNA"/>
</dbReference>
<comment type="catalytic activity">
    <reaction evidence="24">
        <text>alpha-NAD(+) + H2O = ADP-D-ribose + nicotinamide + H(+)</text>
        <dbReference type="Rhea" id="RHEA:68792"/>
        <dbReference type="ChEBI" id="CHEBI:15377"/>
        <dbReference type="ChEBI" id="CHEBI:15378"/>
        <dbReference type="ChEBI" id="CHEBI:17154"/>
        <dbReference type="ChEBI" id="CHEBI:57967"/>
        <dbReference type="ChEBI" id="CHEBI:77017"/>
    </reaction>
</comment>
<dbReference type="InterPro" id="IPR050792">
    <property type="entry name" value="ADP-ribosylglycohydrolase"/>
</dbReference>
<keyword evidence="10 25" id="KW-0479">Metal-binding</keyword>
<feature type="binding site" evidence="25">
    <location>
        <position position="305"/>
    </location>
    <ligand>
        <name>Mg(2+)</name>
        <dbReference type="ChEBI" id="CHEBI:18420"/>
        <label>2</label>
    </ligand>
</feature>
<dbReference type="PANTHER" id="PTHR16222">
    <property type="entry name" value="ADP-RIBOSYLGLYCOHYDROLASE"/>
    <property type="match status" value="1"/>
</dbReference>
<dbReference type="InterPro" id="IPR036705">
    <property type="entry name" value="Ribosyl_crysJ1_sf"/>
</dbReference>
<name>A0AAW0TH42_SCYPA</name>
<comment type="similarity">
    <text evidence="5">Belongs to the ADP-ribosylglycohydrolase family.</text>
</comment>
<dbReference type="Proteomes" id="UP001487740">
    <property type="component" value="Unassembled WGS sequence"/>
</dbReference>
<sequence>MAVVEAVEAMAGRFRGCLVGALMGDCLGAPFEGEPRASPSVLNSYFRRLNDPDLKVPYKQYTDDTAMMRCVALSLIEEKGYVAQDMAKRFVKEFYAEPRRGYGSNVVDVFAALRATKFRDVYAPAAMQFNGRGSYGNGGAMRAAPIALFCHNSTMQELVDTAKDMALLTHANRLGYNGTVLQCLAVHEALQTPKNDLNCVKFVENLIEKMKQVEKPGKDDILDEGEEPFVYVKKLERVLGLLECKDSVDTDQVEEELGVDISAHKSVATAIYSFVRASCPIPNIETENEFQRTLHYAVSLGGDTDTIASMAGSIAGAYYGIEKVPKNLERHCEALADAIEQADQLHNLVKARASTS</sequence>
<evidence type="ECO:0000256" key="22">
    <source>
        <dbReference type="ARBA" id="ARBA00043187"/>
    </source>
</evidence>
<dbReference type="GO" id="GO:0005694">
    <property type="term" value="C:chromosome"/>
    <property type="evidence" value="ECO:0007669"/>
    <property type="project" value="UniProtKB-SubCell"/>
</dbReference>
<organism evidence="26 27">
    <name type="scientific">Scylla paramamosain</name>
    <name type="common">Mud crab</name>
    <dbReference type="NCBI Taxonomy" id="85552"/>
    <lineage>
        <taxon>Eukaryota</taxon>
        <taxon>Metazoa</taxon>
        <taxon>Ecdysozoa</taxon>
        <taxon>Arthropoda</taxon>
        <taxon>Crustacea</taxon>
        <taxon>Multicrustacea</taxon>
        <taxon>Malacostraca</taxon>
        <taxon>Eumalacostraca</taxon>
        <taxon>Eucarida</taxon>
        <taxon>Decapoda</taxon>
        <taxon>Pleocyemata</taxon>
        <taxon>Brachyura</taxon>
        <taxon>Eubrachyura</taxon>
        <taxon>Portunoidea</taxon>
        <taxon>Portunidae</taxon>
        <taxon>Portuninae</taxon>
        <taxon>Scylla</taxon>
    </lineage>
</organism>
<evidence type="ECO:0000256" key="12">
    <source>
        <dbReference type="ARBA" id="ARBA00022801"/>
    </source>
</evidence>
<protein>
    <recommendedName>
        <fullName evidence="17">ADP-ribosylhydrolase ARH3</fullName>
        <ecNumber evidence="7">3.2.1.143</ecNumber>
    </recommendedName>
    <alternativeName>
        <fullName evidence="18">ADP-ribose glycohydrolase ARH3</fullName>
    </alternativeName>
    <alternativeName>
        <fullName evidence="19">ADP-ribosylhydrolase 3</fullName>
    </alternativeName>
    <alternativeName>
        <fullName evidence="22">O-acetyl-ADP-ribose deacetylase ARH3</fullName>
    </alternativeName>
    <alternativeName>
        <fullName evidence="23">Poly(ADP-ribose) glycohydrolase ARH3</fullName>
    </alternativeName>
    <alternativeName>
        <fullName evidence="21">[Protein ADP-ribosylarginine] hydrolase-like protein 2</fullName>
    </alternativeName>
    <alternativeName>
        <fullName evidence="20">[Protein ADP-ribosylserine] hydrolase</fullName>
    </alternativeName>
</protein>
<keyword evidence="14" id="KW-0496">Mitochondrion</keyword>